<feature type="transmembrane region" description="Helical" evidence="2">
    <location>
        <begin position="134"/>
        <end position="159"/>
    </location>
</feature>
<evidence type="ECO:0000256" key="2">
    <source>
        <dbReference type="SAM" id="Phobius"/>
    </source>
</evidence>
<feature type="transmembrane region" description="Helical" evidence="2">
    <location>
        <begin position="29"/>
        <end position="47"/>
    </location>
</feature>
<feature type="transmembrane region" description="Helical" evidence="2">
    <location>
        <begin position="233"/>
        <end position="266"/>
    </location>
</feature>
<sequence>MPSWYAFAALSTARDATEDFLRPIDRGRWLRLALIALFVGIGGGLPTGSGNFNLPSGGGGGGGGGGAPPNVAPSLPESSVLAIVVALVVLAVGLILLWNLVGAVMEFVLVAGLRDRDLSIRASFREHFRPGLRLFGFRILVGLVSLLLIAIPLIAVFGLGFSISAALFALVLPLMALFAIVGLVSSVALGLTTDFVVPTMLTENRGVLDGWRRIWPTLRAEWKQVGLYVVAKFVLGIAVSLAVSIAVLVAAIVLAIPFAIVGGILFFAASAAGVHAAGWVIVAVFIALFVAALFVISLLAQAPALAFVRYYSLSVLGLLDSDLDLVGVDDDGEDGDDDGGDGENGDDDSGGEDGDSENDASDESQSIDGTATDDESQETPS</sequence>
<evidence type="ECO:0000313" key="4">
    <source>
        <dbReference type="Proteomes" id="UP000236755"/>
    </source>
</evidence>
<evidence type="ECO:0000313" key="3">
    <source>
        <dbReference type="EMBL" id="SDZ81665.1"/>
    </source>
</evidence>
<reference evidence="3 4" key="1">
    <citation type="submission" date="2016-10" db="EMBL/GenBank/DDBJ databases">
        <authorList>
            <person name="de Groot N.N."/>
        </authorList>
    </citation>
    <scope>NUCLEOTIDE SEQUENCE [LARGE SCALE GENOMIC DNA]</scope>
    <source>
        <strain evidence="3 4">CGMCC 1.8712</strain>
    </source>
</reference>
<protein>
    <recommendedName>
        <fullName evidence="5">Membrane domain of glycerophosphoryl diester phosphodiesterase</fullName>
    </recommendedName>
</protein>
<dbReference type="Pfam" id="PF24400">
    <property type="entry name" value="DUF7544"/>
    <property type="match status" value="1"/>
</dbReference>
<feature type="compositionally biased region" description="Acidic residues" evidence="1">
    <location>
        <begin position="371"/>
        <end position="381"/>
    </location>
</feature>
<dbReference type="EMBL" id="FNQT01000001">
    <property type="protein sequence ID" value="SDZ81665.1"/>
    <property type="molecule type" value="Genomic_DNA"/>
</dbReference>
<feature type="transmembrane region" description="Helical" evidence="2">
    <location>
        <begin position="80"/>
        <end position="113"/>
    </location>
</feature>
<keyword evidence="2" id="KW-1133">Transmembrane helix</keyword>
<dbReference type="Proteomes" id="UP000236755">
    <property type="component" value="Unassembled WGS sequence"/>
</dbReference>
<evidence type="ECO:0000256" key="1">
    <source>
        <dbReference type="SAM" id="MobiDB-lite"/>
    </source>
</evidence>
<keyword evidence="2" id="KW-0812">Transmembrane</keyword>
<keyword evidence="2" id="KW-0472">Membrane</keyword>
<keyword evidence="4" id="KW-1185">Reference proteome</keyword>
<dbReference type="InterPro" id="IPR055966">
    <property type="entry name" value="DUF7544"/>
</dbReference>
<proteinExistence type="predicted"/>
<dbReference type="STRING" id="555874.SAMN04488065_0535"/>
<feature type="compositionally biased region" description="Acidic residues" evidence="1">
    <location>
        <begin position="329"/>
        <end position="362"/>
    </location>
</feature>
<feature type="transmembrane region" description="Helical" evidence="2">
    <location>
        <begin position="165"/>
        <end position="191"/>
    </location>
</feature>
<organism evidence="3 4">
    <name type="scientific">Haloplanus vescus</name>
    <dbReference type="NCBI Taxonomy" id="555874"/>
    <lineage>
        <taxon>Archaea</taxon>
        <taxon>Methanobacteriati</taxon>
        <taxon>Methanobacteriota</taxon>
        <taxon>Stenosarchaea group</taxon>
        <taxon>Halobacteria</taxon>
        <taxon>Halobacteriales</taxon>
        <taxon>Haloferacaceae</taxon>
        <taxon>Haloplanus</taxon>
    </lineage>
</organism>
<dbReference type="RefSeq" id="WP_092631010.1">
    <property type="nucleotide sequence ID" value="NZ_FNQT01000001.1"/>
</dbReference>
<feature type="transmembrane region" description="Helical" evidence="2">
    <location>
        <begin position="278"/>
        <end position="300"/>
    </location>
</feature>
<dbReference type="OrthoDB" id="137652at2157"/>
<evidence type="ECO:0008006" key="5">
    <source>
        <dbReference type="Google" id="ProtNLM"/>
    </source>
</evidence>
<name>A0A1H3W3F1_9EURY</name>
<gene>
    <name evidence="3" type="ORF">SAMN04488065_0535</name>
</gene>
<dbReference type="AlphaFoldDB" id="A0A1H3W3F1"/>
<accession>A0A1H3W3F1</accession>
<feature type="region of interest" description="Disordered" evidence="1">
    <location>
        <begin position="329"/>
        <end position="381"/>
    </location>
</feature>